<proteinExistence type="predicted"/>
<evidence type="ECO:0000313" key="3">
    <source>
        <dbReference type="Proteomes" id="UP000241890"/>
    </source>
</evidence>
<sequence length="328" mass="36143">MDADTTVCKAVFGLAEGCSSDFSKSRMLYSRFVRLKSSTADHEATRTWSRGLLWLRCDKEAGRRKAQVCLTMLAIDAATGELVPESKAPLFGSSLGARDLCDHMDRAGYDVDDEENPAMLYNLARACARTLTTQQSFAFSVDEKAHQLHLGLKYADGGATNLVFDVLSRRVDGFIVKFMLDVAFALMPEARRQEIHQRFVLEQAQEPSWSSILLKEHAPSNGRKRLAPAAARERRAKLSQEFSTQALELTAAGAATLSTTQTPVPEDDPTSLEDATGASAAASNEPKATETDTLGDFVRLKKRRRVKTGRKRRSRGFVDNSSDEDNSD</sequence>
<reference evidence="2 3" key="1">
    <citation type="submission" date="2017-12" db="EMBL/GenBank/DDBJ databases">
        <title>Sequencing, de novo assembly and annotation of complete genome of a new Thraustochytrid species, strain FCC1311.</title>
        <authorList>
            <person name="Sedici K."/>
            <person name="Godart F."/>
            <person name="Aiese Cigliano R."/>
            <person name="Sanseverino W."/>
            <person name="Barakat M."/>
            <person name="Ortet P."/>
            <person name="Marechal E."/>
            <person name="Cagnac O."/>
            <person name="Amato A."/>
        </authorList>
    </citation>
    <scope>NUCLEOTIDE SEQUENCE [LARGE SCALE GENOMIC DNA]</scope>
</reference>
<evidence type="ECO:0000313" key="2">
    <source>
        <dbReference type="EMBL" id="GBG32203.1"/>
    </source>
</evidence>
<feature type="compositionally biased region" description="Basic residues" evidence="1">
    <location>
        <begin position="300"/>
        <end position="315"/>
    </location>
</feature>
<keyword evidence="3" id="KW-1185">Reference proteome</keyword>
<dbReference type="AlphaFoldDB" id="A0A2R5GU75"/>
<dbReference type="EMBL" id="BEYU01000116">
    <property type="protein sequence ID" value="GBG32203.1"/>
    <property type="molecule type" value="Genomic_DNA"/>
</dbReference>
<dbReference type="InParanoid" id="A0A2R5GU75"/>
<organism evidence="2 3">
    <name type="scientific">Hondaea fermentalgiana</name>
    <dbReference type="NCBI Taxonomy" id="2315210"/>
    <lineage>
        <taxon>Eukaryota</taxon>
        <taxon>Sar</taxon>
        <taxon>Stramenopiles</taxon>
        <taxon>Bigyra</taxon>
        <taxon>Labyrinthulomycetes</taxon>
        <taxon>Thraustochytrida</taxon>
        <taxon>Thraustochytriidae</taxon>
        <taxon>Hondaea</taxon>
    </lineage>
</organism>
<comment type="caution">
    <text evidence="2">The sequence shown here is derived from an EMBL/GenBank/DDBJ whole genome shotgun (WGS) entry which is preliminary data.</text>
</comment>
<evidence type="ECO:0000256" key="1">
    <source>
        <dbReference type="SAM" id="MobiDB-lite"/>
    </source>
</evidence>
<protein>
    <submittedName>
        <fullName evidence="2">Uncharacterized protein</fullName>
    </submittedName>
</protein>
<dbReference type="Proteomes" id="UP000241890">
    <property type="component" value="Unassembled WGS sequence"/>
</dbReference>
<feature type="region of interest" description="Disordered" evidence="1">
    <location>
        <begin position="254"/>
        <end position="328"/>
    </location>
</feature>
<accession>A0A2R5GU75</accession>
<name>A0A2R5GU75_9STRA</name>
<gene>
    <name evidence="2" type="ORF">FCC1311_084282</name>
</gene>